<evidence type="ECO:0000313" key="8">
    <source>
        <dbReference type="Proteomes" id="UP000738359"/>
    </source>
</evidence>
<dbReference type="EMBL" id="JAAAHY010002660">
    <property type="protein sequence ID" value="KAF9944091.1"/>
    <property type="molecule type" value="Genomic_DNA"/>
</dbReference>
<name>A0A9P6IQG8_MORAP</name>
<gene>
    <name evidence="7" type="ORF">BGZ70_005055</name>
</gene>
<comment type="subcellular location">
    <subcellularLocation>
        <location evidence="1">Membrane</location>
        <topology evidence="1">Single-pass membrane protein</topology>
    </subcellularLocation>
</comment>
<feature type="compositionally biased region" description="Basic and acidic residues" evidence="5">
    <location>
        <begin position="223"/>
        <end position="236"/>
    </location>
</feature>
<dbReference type="GO" id="GO:0071944">
    <property type="term" value="C:cell periphery"/>
    <property type="evidence" value="ECO:0007669"/>
    <property type="project" value="UniProtKB-ARBA"/>
</dbReference>
<keyword evidence="3 6" id="KW-1133">Transmembrane helix</keyword>
<feature type="transmembrane region" description="Helical" evidence="6">
    <location>
        <begin position="96"/>
        <end position="119"/>
    </location>
</feature>
<comment type="caution">
    <text evidence="7">The sequence shown here is derived from an EMBL/GenBank/DDBJ whole genome shotgun (WGS) entry which is preliminary data.</text>
</comment>
<feature type="region of interest" description="Disordered" evidence="5">
    <location>
        <begin position="223"/>
        <end position="290"/>
    </location>
</feature>
<dbReference type="InterPro" id="IPR051694">
    <property type="entry name" value="Immunoregulatory_rcpt-like"/>
</dbReference>
<keyword evidence="8" id="KW-1185">Reference proteome</keyword>
<feature type="non-terminal residue" evidence="7">
    <location>
        <position position="1"/>
    </location>
</feature>
<keyword evidence="4 6" id="KW-0472">Membrane</keyword>
<evidence type="ECO:0000256" key="5">
    <source>
        <dbReference type="SAM" id="MobiDB-lite"/>
    </source>
</evidence>
<evidence type="ECO:0000256" key="1">
    <source>
        <dbReference type="ARBA" id="ARBA00004167"/>
    </source>
</evidence>
<dbReference type="Proteomes" id="UP000738359">
    <property type="component" value="Unassembled WGS sequence"/>
</dbReference>
<feature type="compositionally biased region" description="Gly residues" evidence="5">
    <location>
        <begin position="243"/>
        <end position="261"/>
    </location>
</feature>
<evidence type="ECO:0000256" key="3">
    <source>
        <dbReference type="ARBA" id="ARBA00022989"/>
    </source>
</evidence>
<evidence type="ECO:0000256" key="4">
    <source>
        <dbReference type="ARBA" id="ARBA00023136"/>
    </source>
</evidence>
<feature type="compositionally biased region" description="Low complexity" evidence="5">
    <location>
        <begin position="264"/>
        <end position="290"/>
    </location>
</feature>
<keyword evidence="2 6" id="KW-0812">Transmembrane</keyword>
<evidence type="ECO:0000256" key="6">
    <source>
        <dbReference type="SAM" id="Phobius"/>
    </source>
</evidence>
<dbReference type="GO" id="GO:0016020">
    <property type="term" value="C:membrane"/>
    <property type="evidence" value="ECO:0007669"/>
    <property type="project" value="UniProtKB-SubCell"/>
</dbReference>
<dbReference type="AlphaFoldDB" id="A0A9P6IQG8"/>
<accession>A0A9P6IQG8</accession>
<protein>
    <submittedName>
        <fullName evidence="7">Uncharacterized protein</fullName>
    </submittedName>
</protein>
<evidence type="ECO:0000313" key="7">
    <source>
        <dbReference type="EMBL" id="KAF9944091.1"/>
    </source>
</evidence>
<sequence length="290" mass="28544">VSSEQLTATAPPETTVTVEVPTASSDAVIATTTEVVIPTSSFETVPILTPTTNALTVISGTIFTIGPNGTPIVHPGGNNDSGLNGGNSSKGLSGGATAGVVVGCLALLALIAGAFFIVFKRQSRRLQNPNGRFVSRDAAAGAGAADLGHLYGQRQPEGSGSNGSRGSMRHMPGGAPVAGHIVVAPEMMEHPANRSNLNLHSGPMAFGTNAAFGASSGLANVHTHDGYHESSSDGREISSSYGASGGSAPGGSGSAAGGGSNPFGTATGSVPTPSGGSGSPQSQKGSIHYI</sequence>
<organism evidence="7 8">
    <name type="scientific">Mortierella alpina</name>
    <name type="common">Oleaginous fungus</name>
    <name type="synonym">Mortierella renispora</name>
    <dbReference type="NCBI Taxonomy" id="64518"/>
    <lineage>
        <taxon>Eukaryota</taxon>
        <taxon>Fungi</taxon>
        <taxon>Fungi incertae sedis</taxon>
        <taxon>Mucoromycota</taxon>
        <taxon>Mortierellomycotina</taxon>
        <taxon>Mortierellomycetes</taxon>
        <taxon>Mortierellales</taxon>
        <taxon>Mortierellaceae</taxon>
        <taxon>Mortierella</taxon>
    </lineage>
</organism>
<dbReference type="OrthoDB" id="2446541at2759"/>
<proteinExistence type="predicted"/>
<reference evidence="7" key="1">
    <citation type="journal article" date="2020" name="Fungal Divers.">
        <title>Resolving the Mortierellaceae phylogeny through synthesis of multi-gene phylogenetics and phylogenomics.</title>
        <authorList>
            <person name="Vandepol N."/>
            <person name="Liber J."/>
            <person name="Desiro A."/>
            <person name="Na H."/>
            <person name="Kennedy M."/>
            <person name="Barry K."/>
            <person name="Grigoriev I.V."/>
            <person name="Miller A.N."/>
            <person name="O'Donnell K."/>
            <person name="Stajich J.E."/>
            <person name="Bonito G."/>
        </authorList>
    </citation>
    <scope>NUCLEOTIDE SEQUENCE</scope>
    <source>
        <strain evidence="7">CK1249</strain>
    </source>
</reference>
<dbReference type="PANTHER" id="PTHR15549">
    <property type="entry name" value="PAIRED IMMUNOGLOBULIN-LIKE TYPE 2 RECEPTOR"/>
    <property type="match status" value="1"/>
</dbReference>
<evidence type="ECO:0000256" key="2">
    <source>
        <dbReference type="ARBA" id="ARBA00022692"/>
    </source>
</evidence>
<feature type="region of interest" description="Disordered" evidence="5">
    <location>
        <begin position="150"/>
        <end position="176"/>
    </location>
</feature>